<dbReference type="RefSeq" id="WP_345366492.1">
    <property type="nucleotide sequence ID" value="NZ_BAABHJ010000040.1"/>
</dbReference>
<dbReference type="PANTHER" id="PTHR43201">
    <property type="entry name" value="ACYL-COA SYNTHETASE"/>
    <property type="match status" value="1"/>
</dbReference>
<organism evidence="4 5">
    <name type="scientific">Actinoallomurus liliacearum</name>
    <dbReference type="NCBI Taxonomy" id="1080073"/>
    <lineage>
        <taxon>Bacteria</taxon>
        <taxon>Bacillati</taxon>
        <taxon>Actinomycetota</taxon>
        <taxon>Actinomycetes</taxon>
        <taxon>Streptosporangiales</taxon>
        <taxon>Thermomonosporaceae</taxon>
        <taxon>Actinoallomurus</taxon>
    </lineage>
</organism>
<dbReference type="InterPro" id="IPR020845">
    <property type="entry name" value="AMP-binding_CS"/>
</dbReference>
<gene>
    <name evidence="4" type="ORF">GCM10023195_82070</name>
</gene>
<feature type="domain" description="AMP-binding enzyme C-terminal" evidence="3">
    <location>
        <begin position="465"/>
        <end position="540"/>
    </location>
</feature>
<accession>A0ABP8TZJ5</accession>
<dbReference type="InterPro" id="IPR045851">
    <property type="entry name" value="AMP-bd_C_sf"/>
</dbReference>
<dbReference type="PROSITE" id="PS00455">
    <property type="entry name" value="AMP_BINDING"/>
    <property type="match status" value="1"/>
</dbReference>
<dbReference type="Pfam" id="PF00501">
    <property type="entry name" value="AMP-binding"/>
    <property type="match status" value="1"/>
</dbReference>
<keyword evidence="4" id="KW-0436">Ligase</keyword>
<feature type="region of interest" description="Disordered" evidence="1">
    <location>
        <begin position="1"/>
        <end position="24"/>
    </location>
</feature>
<name>A0ABP8TZJ5_9ACTN</name>
<protein>
    <submittedName>
        <fullName evidence="4">Cyclohexanecarboxylate-CoA ligase</fullName>
    </submittedName>
</protein>
<dbReference type="GO" id="GO:0016874">
    <property type="term" value="F:ligase activity"/>
    <property type="evidence" value="ECO:0007669"/>
    <property type="project" value="UniProtKB-KW"/>
</dbReference>
<evidence type="ECO:0000259" key="2">
    <source>
        <dbReference type="Pfam" id="PF00501"/>
    </source>
</evidence>
<reference evidence="5" key="1">
    <citation type="journal article" date="2019" name="Int. J. Syst. Evol. Microbiol.">
        <title>The Global Catalogue of Microorganisms (GCM) 10K type strain sequencing project: providing services to taxonomists for standard genome sequencing and annotation.</title>
        <authorList>
            <consortium name="The Broad Institute Genomics Platform"/>
            <consortium name="The Broad Institute Genome Sequencing Center for Infectious Disease"/>
            <person name="Wu L."/>
            <person name="Ma J."/>
        </authorList>
    </citation>
    <scope>NUCLEOTIDE SEQUENCE [LARGE SCALE GENOMIC DNA]</scope>
    <source>
        <strain evidence="5">JCM 17938</strain>
    </source>
</reference>
<dbReference type="Gene3D" id="3.30.300.30">
    <property type="match status" value="1"/>
</dbReference>
<sequence>MNGRSHPGHGMRDLVASLKPPSSRAGPYYAEGRWRRESFVDDLRTAAADLPDRTIFVNWRRDLGHEVIVTFGELAAYVDRLSAGLRDLGLRPGDVVAYQLPNWWEAAALGLACLDAGLIAVPMMATLGAREVERVLAGTEANACVVVDRWETARPARLLADLDTRLPRLRHRVVLGDAAATGALAFADLLGSDPRPRARVARGPDEVSLVLFTSGTTGEVKGVLHTANTQYACTRPRHRVVRDIPEPRTATPANLTHSVGMRTNVLMPLVTGCSSVFADTRDPDVWLDLLARHRVTHFLGAPMMLARLVEAQRRHHRPLPCLHLIISTGAPLPVSLVAPVHRWLSPGLVNGFGMTETGGITATAVDDPPDWTGHSIGRPVPGCEIRLVADEPTAGDRAFRLYVRGPSVCAGTFRLHDRRPTWDPAATDGWYDTGDLVGEDGSGGLRYLSRDADRIGSPLLIPILEVEDELLRHPAVAEVAIVGRPNPGGEETVCAFVVPTGPAPTLDDLRAHLLGTGMTEWYLPTRLECVAALPRNELGKVRKTELRDRLRPPENDPARNP</sequence>
<proteinExistence type="predicted"/>
<dbReference type="Proteomes" id="UP001500212">
    <property type="component" value="Unassembled WGS sequence"/>
</dbReference>
<dbReference type="Pfam" id="PF13193">
    <property type="entry name" value="AMP-binding_C"/>
    <property type="match status" value="1"/>
</dbReference>
<dbReference type="InterPro" id="IPR025110">
    <property type="entry name" value="AMP-bd_C"/>
</dbReference>
<dbReference type="Gene3D" id="3.40.50.12780">
    <property type="entry name" value="N-terminal domain of ligase-like"/>
    <property type="match status" value="1"/>
</dbReference>
<keyword evidence="5" id="KW-1185">Reference proteome</keyword>
<evidence type="ECO:0000256" key="1">
    <source>
        <dbReference type="SAM" id="MobiDB-lite"/>
    </source>
</evidence>
<dbReference type="InterPro" id="IPR000873">
    <property type="entry name" value="AMP-dep_synth/lig_dom"/>
</dbReference>
<evidence type="ECO:0000259" key="3">
    <source>
        <dbReference type="Pfam" id="PF13193"/>
    </source>
</evidence>
<dbReference type="EMBL" id="BAABHJ010000040">
    <property type="protein sequence ID" value="GAA4618283.1"/>
    <property type="molecule type" value="Genomic_DNA"/>
</dbReference>
<dbReference type="SUPFAM" id="SSF56801">
    <property type="entry name" value="Acetyl-CoA synthetase-like"/>
    <property type="match status" value="1"/>
</dbReference>
<comment type="caution">
    <text evidence="4">The sequence shown here is derived from an EMBL/GenBank/DDBJ whole genome shotgun (WGS) entry which is preliminary data.</text>
</comment>
<evidence type="ECO:0000313" key="4">
    <source>
        <dbReference type="EMBL" id="GAA4618283.1"/>
    </source>
</evidence>
<dbReference type="PANTHER" id="PTHR43201:SF32">
    <property type="entry name" value="2-SUCCINYLBENZOATE--COA LIGASE, CHLOROPLASTIC_PEROXISOMAL"/>
    <property type="match status" value="1"/>
</dbReference>
<dbReference type="InterPro" id="IPR042099">
    <property type="entry name" value="ANL_N_sf"/>
</dbReference>
<evidence type="ECO:0000313" key="5">
    <source>
        <dbReference type="Proteomes" id="UP001500212"/>
    </source>
</evidence>
<feature type="domain" description="AMP-dependent synthetase/ligase" evidence="2">
    <location>
        <begin position="44"/>
        <end position="411"/>
    </location>
</feature>